<dbReference type="InterPro" id="IPR012317">
    <property type="entry name" value="Poly(ADP-ribose)pol_cat_dom"/>
</dbReference>
<evidence type="ECO:0000259" key="2">
    <source>
        <dbReference type="PROSITE" id="PS51059"/>
    </source>
</evidence>
<keyword evidence="1" id="KW-0520">NAD</keyword>
<dbReference type="InterPro" id="IPR036249">
    <property type="entry name" value="Thioredoxin-like_sf"/>
</dbReference>
<dbReference type="InterPro" id="IPR051712">
    <property type="entry name" value="ARTD-AVP"/>
</dbReference>
<reference evidence="3" key="1">
    <citation type="submission" date="2021-02" db="EMBL/GenBank/DDBJ databases">
        <authorList>
            <person name="Nowell W R."/>
        </authorList>
    </citation>
    <scope>NUCLEOTIDE SEQUENCE</scope>
</reference>
<dbReference type="Proteomes" id="UP000663864">
    <property type="component" value="Unassembled WGS sequence"/>
</dbReference>
<dbReference type="PANTHER" id="PTHR45740">
    <property type="entry name" value="POLY [ADP-RIBOSE] POLYMERASE"/>
    <property type="match status" value="1"/>
</dbReference>
<dbReference type="SMART" id="SM00594">
    <property type="entry name" value="UAS"/>
    <property type="match status" value="1"/>
</dbReference>
<dbReference type="Pfam" id="PF00644">
    <property type="entry name" value="PARP"/>
    <property type="match status" value="1"/>
</dbReference>
<dbReference type="GO" id="GO:0005634">
    <property type="term" value="C:nucleus"/>
    <property type="evidence" value="ECO:0007669"/>
    <property type="project" value="TreeGrafter"/>
</dbReference>
<keyword evidence="1" id="KW-0328">Glycosyltransferase</keyword>
<dbReference type="SUPFAM" id="SSF52833">
    <property type="entry name" value="Thioredoxin-like"/>
    <property type="match status" value="1"/>
</dbReference>
<dbReference type="PROSITE" id="PS51059">
    <property type="entry name" value="PARP_CATALYTIC"/>
    <property type="match status" value="1"/>
</dbReference>
<sequence length="413" mass="47610">MLHSQDAEELSNGSDTEISDSEFVEYEHVFAGPEKSLMPELPLEKEVSENDIRSAIEKFAQNFDEVYPTPGPALYMGPLHAAMNDSLLDPDPSKRRPLLLYLHRNNTPSTHLFCKNVLCNGEIINYIESNYLVWAWDCTKDANYQRFLLMLLEHAGPNATATVVTIPIDEYPQLICLLYDQDQVNAIKVIYNPDDCTSVDEIYMRLLSITERFNSSMEILNDKIQSFSILSSCSWSPPTSQLHILNQQTDEFRNVASYFTNDHCQIICIERIKNERWCTTYQKEKKTIDERLHFTQTDRVLFHGCLRTASEEILQRGFHQKIVGIHGTDYGDGFYFSTNPMRSHKYALPDLSRWGERTMLICHVINGQTHHGHSTMETNGIQYDSVTDGSEIYVVSSNRQILPEYRVTYKYIS</sequence>
<dbReference type="PANTHER" id="PTHR45740:SF6">
    <property type="entry name" value="PROTEIN MONO-ADP-RIBOSYLTRANSFERASE PARP12"/>
    <property type="match status" value="1"/>
</dbReference>
<protein>
    <recommendedName>
        <fullName evidence="1">Poly [ADP-ribose] polymerase</fullName>
        <shortName evidence="1">PARP</shortName>
        <ecNumber evidence="1">2.4.2.-</ecNumber>
    </recommendedName>
</protein>
<proteinExistence type="predicted"/>
<dbReference type="EMBL" id="CAJNOT010000111">
    <property type="protein sequence ID" value="CAF0844575.1"/>
    <property type="molecule type" value="Genomic_DNA"/>
</dbReference>
<dbReference type="EC" id="2.4.2.-" evidence="1"/>
<evidence type="ECO:0000313" key="3">
    <source>
        <dbReference type="EMBL" id="CAF0844575.1"/>
    </source>
</evidence>
<dbReference type="Gene3D" id="3.90.228.10">
    <property type="match status" value="1"/>
</dbReference>
<name>A0A813VYM6_9BILA</name>
<keyword evidence="1" id="KW-0808">Transferase</keyword>
<feature type="domain" description="PARP catalytic" evidence="2">
    <location>
        <begin position="228"/>
        <end position="413"/>
    </location>
</feature>
<dbReference type="GO" id="GO:1990404">
    <property type="term" value="F:NAD+-protein mono-ADP-ribosyltransferase activity"/>
    <property type="evidence" value="ECO:0007669"/>
    <property type="project" value="TreeGrafter"/>
</dbReference>
<organism evidence="3 4">
    <name type="scientific">Rotaria sordida</name>
    <dbReference type="NCBI Taxonomy" id="392033"/>
    <lineage>
        <taxon>Eukaryota</taxon>
        <taxon>Metazoa</taxon>
        <taxon>Spiralia</taxon>
        <taxon>Gnathifera</taxon>
        <taxon>Rotifera</taxon>
        <taxon>Eurotatoria</taxon>
        <taxon>Bdelloidea</taxon>
        <taxon>Philodinida</taxon>
        <taxon>Philodinidae</taxon>
        <taxon>Rotaria</taxon>
    </lineage>
</organism>
<dbReference type="AlphaFoldDB" id="A0A813VYM6"/>
<evidence type="ECO:0000256" key="1">
    <source>
        <dbReference type="RuleBase" id="RU362114"/>
    </source>
</evidence>
<gene>
    <name evidence="3" type="ORF">ZHD862_LOCUS4555</name>
</gene>
<evidence type="ECO:0000313" key="4">
    <source>
        <dbReference type="Proteomes" id="UP000663864"/>
    </source>
</evidence>
<dbReference type="Pfam" id="PF21021">
    <property type="entry name" value="FAF1"/>
    <property type="match status" value="1"/>
</dbReference>
<comment type="caution">
    <text evidence="3">The sequence shown here is derived from an EMBL/GenBank/DDBJ whole genome shotgun (WGS) entry which is preliminary data.</text>
</comment>
<accession>A0A813VYM6</accession>
<dbReference type="GO" id="GO:0003950">
    <property type="term" value="F:NAD+ poly-ADP-ribosyltransferase activity"/>
    <property type="evidence" value="ECO:0007669"/>
    <property type="project" value="UniProtKB-UniRule"/>
</dbReference>
<dbReference type="SUPFAM" id="SSF56399">
    <property type="entry name" value="ADP-ribosylation"/>
    <property type="match status" value="1"/>
</dbReference>
<dbReference type="InterPro" id="IPR049483">
    <property type="entry name" value="FAF1_2-like_UAS"/>
</dbReference>
<dbReference type="Gene3D" id="3.40.30.10">
    <property type="entry name" value="Glutaredoxin"/>
    <property type="match status" value="1"/>
</dbReference>
<dbReference type="InterPro" id="IPR006577">
    <property type="entry name" value="UAS"/>
</dbReference>